<sequence>MRLYITSELLTFGDRKDRFKSYRTPNCLFNACLSLTSLTNDDRISKEVQCCFTLPSSPPSLHQLLNRGDQAPILTSTWQTPLPEQALHWVLPPDLPLAPLRSLWLFSLLVALPIPHTSNSAS</sequence>
<dbReference type="RefSeq" id="XP_065956511.1">
    <property type="nucleotide sequence ID" value="XM_066101428.1"/>
</dbReference>
<organism evidence="1 2">
    <name type="scientific">Penicillium digitatum</name>
    <name type="common">Green mold</name>
    <dbReference type="NCBI Taxonomy" id="36651"/>
    <lineage>
        <taxon>Eukaryota</taxon>
        <taxon>Fungi</taxon>
        <taxon>Dikarya</taxon>
        <taxon>Ascomycota</taxon>
        <taxon>Pezizomycotina</taxon>
        <taxon>Eurotiomycetes</taxon>
        <taxon>Eurotiomycetidae</taxon>
        <taxon>Eurotiales</taxon>
        <taxon>Aspergillaceae</taxon>
        <taxon>Penicillium</taxon>
    </lineage>
</organism>
<protein>
    <submittedName>
        <fullName evidence="1">Uncharacterized protein</fullName>
    </submittedName>
</protein>
<dbReference type="EMBL" id="CP060775">
    <property type="protein sequence ID" value="QQK42819.1"/>
    <property type="molecule type" value="Genomic_DNA"/>
</dbReference>
<dbReference type="Proteomes" id="UP000595662">
    <property type="component" value="Chromosome 2"/>
</dbReference>
<evidence type="ECO:0000313" key="1">
    <source>
        <dbReference type="EMBL" id="QQK42819.1"/>
    </source>
</evidence>
<reference evidence="1 2" key="1">
    <citation type="submission" date="2020-08" db="EMBL/GenBank/DDBJ databases">
        <title>The completed genome sequence of the pathogenic ascomycete fungus Penicillium digitatum.</title>
        <authorList>
            <person name="Wang M."/>
        </authorList>
    </citation>
    <scope>NUCLEOTIDE SEQUENCE [LARGE SCALE GENOMIC DNA]</scope>
    <source>
        <strain evidence="1 2">PdW03</strain>
    </source>
</reference>
<dbReference type="GeneID" id="90952877"/>
<name>A0A7T6XKH4_PENDI</name>
<gene>
    <name evidence="1" type="ORF">Pdw03_6720</name>
</gene>
<evidence type="ECO:0000313" key="2">
    <source>
        <dbReference type="Proteomes" id="UP000595662"/>
    </source>
</evidence>
<accession>A0A7T6XKH4</accession>
<proteinExistence type="predicted"/>
<dbReference type="AlphaFoldDB" id="A0A7T6XKH4"/>